<dbReference type="HAMAP" id="MF_01925">
    <property type="entry name" value="P5C_reductase"/>
    <property type="match status" value="1"/>
</dbReference>
<keyword evidence="5" id="KW-0028">Amino-acid biosynthesis</keyword>
<comment type="similarity">
    <text evidence="1 5">Belongs to the pyrroline-5-carboxylate reductase family.</text>
</comment>
<sequence length="322" mass="33813">MSSSPSTPTPPLTLTVLGCGTMGVAILSGIIDSLTTLRSGLTTPSHSQHLPGPGTFTPLPTHGTSTPPALPPRLPSRFIACVKRKESAVRVRKSLGLHGVEVIENDNIRGVSEGDVILLGCKPQVCEEILKQEGMSEVLEGKLLVSILAGVRLERLRELVPQSTRVVRAMPNTASKIREGMTVISLPPSPPLPASETALITWIFNQIGLSLVLPEKHMDACTALCGSGPAFYALMIEAMSDGGVMMGLPRAEAQMMAAQVMQGAGRMVLRGEHPAIIREQVSTPAGCTIGGLLVLEDGKVRSTVARGIQEATRVAAGLGSGR</sequence>
<dbReference type="NCBIfam" id="TIGR00112">
    <property type="entry name" value="proC"/>
    <property type="match status" value="1"/>
</dbReference>
<dbReference type="InterPro" id="IPR029036">
    <property type="entry name" value="P5CR_dimer"/>
</dbReference>
<dbReference type="EMBL" id="ML121575">
    <property type="protein sequence ID" value="RPB20235.1"/>
    <property type="molecule type" value="Genomic_DNA"/>
</dbReference>
<dbReference type="GO" id="GO:0055129">
    <property type="term" value="P:L-proline biosynthetic process"/>
    <property type="evidence" value="ECO:0007669"/>
    <property type="project" value="UniProtKB-UniPathway"/>
</dbReference>
<feature type="domain" description="Pyrroline-5-carboxylate reductase catalytic N-terminal" evidence="7">
    <location>
        <begin position="79"/>
        <end position="150"/>
    </location>
</feature>
<accession>A0A3N4LQG6</accession>
<reference evidence="9 10" key="1">
    <citation type="journal article" date="2018" name="Nat. Ecol. Evol.">
        <title>Pezizomycetes genomes reveal the molecular basis of ectomycorrhizal truffle lifestyle.</title>
        <authorList>
            <person name="Murat C."/>
            <person name="Payen T."/>
            <person name="Noel B."/>
            <person name="Kuo A."/>
            <person name="Morin E."/>
            <person name="Chen J."/>
            <person name="Kohler A."/>
            <person name="Krizsan K."/>
            <person name="Balestrini R."/>
            <person name="Da Silva C."/>
            <person name="Montanini B."/>
            <person name="Hainaut M."/>
            <person name="Levati E."/>
            <person name="Barry K.W."/>
            <person name="Belfiori B."/>
            <person name="Cichocki N."/>
            <person name="Clum A."/>
            <person name="Dockter R.B."/>
            <person name="Fauchery L."/>
            <person name="Guy J."/>
            <person name="Iotti M."/>
            <person name="Le Tacon F."/>
            <person name="Lindquist E.A."/>
            <person name="Lipzen A."/>
            <person name="Malagnac F."/>
            <person name="Mello A."/>
            <person name="Molinier V."/>
            <person name="Miyauchi S."/>
            <person name="Poulain J."/>
            <person name="Riccioni C."/>
            <person name="Rubini A."/>
            <person name="Sitrit Y."/>
            <person name="Splivallo R."/>
            <person name="Traeger S."/>
            <person name="Wang M."/>
            <person name="Zifcakova L."/>
            <person name="Wipf D."/>
            <person name="Zambonelli A."/>
            <person name="Paolocci F."/>
            <person name="Nowrousian M."/>
            <person name="Ottonello S."/>
            <person name="Baldrian P."/>
            <person name="Spatafora J.W."/>
            <person name="Henrissat B."/>
            <person name="Nagy L.G."/>
            <person name="Aury J.M."/>
            <person name="Wincker P."/>
            <person name="Grigoriev I.V."/>
            <person name="Bonfante P."/>
            <person name="Martin F.M."/>
        </authorList>
    </citation>
    <scope>NUCLEOTIDE SEQUENCE [LARGE SCALE GENOMIC DNA]</scope>
    <source>
        <strain evidence="9 10">ATCC MYA-4762</strain>
    </source>
</reference>
<dbReference type="Gene3D" id="1.10.3730.10">
    <property type="entry name" value="ProC C-terminal domain-like"/>
    <property type="match status" value="1"/>
</dbReference>
<feature type="binding site" evidence="4">
    <location>
        <begin position="17"/>
        <end position="22"/>
    </location>
    <ligand>
        <name>NADP(+)</name>
        <dbReference type="ChEBI" id="CHEBI:58349"/>
    </ligand>
</feature>
<keyword evidence="10" id="KW-1185">Reference proteome</keyword>
<dbReference type="PANTHER" id="PTHR11645:SF0">
    <property type="entry name" value="PYRROLINE-5-CARBOXYLATE REDUCTASE 3"/>
    <property type="match status" value="1"/>
</dbReference>
<evidence type="ECO:0000259" key="7">
    <source>
        <dbReference type="Pfam" id="PF03807"/>
    </source>
</evidence>
<gene>
    <name evidence="9" type="ORF">L211DRAFT_829560</name>
</gene>
<dbReference type="PROSITE" id="PS00521">
    <property type="entry name" value="P5CR"/>
    <property type="match status" value="1"/>
</dbReference>
<dbReference type="Gene3D" id="3.40.50.720">
    <property type="entry name" value="NAD(P)-binding Rossmann-like Domain"/>
    <property type="match status" value="1"/>
</dbReference>
<dbReference type="OrthoDB" id="10263291at2759"/>
<dbReference type="EC" id="1.5.1.2" evidence="5"/>
<organism evidence="9 10">
    <name type="scientific">Terfezia boudieri ATCC MYA-4762</name>
    <dbReference type="NCBI Taxonomy" id="1051890"/>
    <lineage>
        <taxon>Eukaryota</taxon>
        <taxon>Fungi</taxon>
        <taxon>Dikarya</taxon>
        <taxon>Ascomycota</taxon>
        <taxon>Pezizomycotina</taxon>
        <taxon>Pezizomycetes</taxon>
        <taxon>Pezizales</taxon>
        <taxon>Pezizaceae</taxon>
        <taxon>Terfezia</taxon>
    </lineage>
</organism>
<evidence type="ECO:0000256" key="1">
    <source>
        <dbReference type="ARBA" id="ARBA00005525"/>
    </source>
</evidence>
<evidence type="ECO:0000256" key="2">
    <source>
        <dbReference type="ARBA" id="ARBA00022857"/>
    </source>
</evidence>
<protein>
    <recommendedName>
        <fullName evidence="5">Pyrroline-5-carboxylate reductase</fullName>
        <ecNumber evidence="5">1.5.1.2</ecNumber>
    </recommendedName>
</protein>
<dbReference type="PANTHER" id="PTHR11645">
    <property type="entry name" value="PYRROLINE-5-CARBOXYLATE REDUCTASE"/>
    <property type="match status" value="1"/>
</dbReference>
<evidence type="ECO:0000256" key="6">
    <source>
        <dbReference type="SAM" id="MobiDB-lite"/>
    </source>
</evidence>
<evidence type="ECO:0000313" key="10">
    <source>
        <dbReference type="Proteomes" id="UP000267821"/>
    </source>
</evidence>
<comment type="catalytic activity">
    <reaction evidence="5">
        <text>L-proline + NADP(+) = (S)-1-pyrroline-5-carboxylate + NADPH + 2 H(+)</text>
        <dbReference type="Rhea" id="RHEA:14109"/>
        <dbReference type="ChEBI" id="CHEBI:15378"/>
        <dbReference type="ChEBI" id="CHEBI:17388"/>
        <dbReference type="ChEBI" id="CHEBI:57783"/>
        <dbReference type="ChEBI" id="CHEBI:58349"/>
        <dbReference type="ChEBI" id="CHEBI:60039"/>
        <dbReference type="EC" id="1.5.1.2"/>
    </reaction>
</comment>
<evidence type="ECO:0000313" key="9">
    <source>
        <dbReference type="EMBL" id="RPB20235.1"/>
    </source>
</evidence>
<feature type="compositionally biased region" description="Low complexity" evidence="6">
    <location>
        <begin position="49"/>
        <end position="64"/>
    </location>
</feature>
<evidence type="ECO:0000259" key="8">
    <source>
        <dbReference type="Pfam" id="PF14748"/>
    </source>
</evidence>
<evidence type="ECO:0000256" key="4">
    <source>
        <dbReference type="PIRSR" id="PIRSR000193-1"/>
    </source>
</evidence>
<dbReference type="Pfam" id="PF03807">
    <property type="entry name" value="F420_oxidored"/>
    <property type="match status" value="1"/>
</dbReference>
<feature type="region of interest" description="Disordered" evidence="6">
    <location>
        <begin position="42"/>
        <end position="72"/>
    </location>
</feature>
<dbReference type="FunFam" id="1.10.3730.10:FF:000001">
    <property type="entry name" value="Pyrroline-5-carboxylate reductase"/>
    <property type="match status" value="1"/>
</dbReference>
<keyword evidence="3 5" id="KW-0560">Oxidoreductase</keyword>
<dbReference type="UniPathway" id="UPA00098">
    <property type="reaction ID" value="UER00361"/>
</dbReference>
<dbReference type="InterPro" id="IPR028939">
    <property type="entry name" value="P5C_Rdtase_cat_N"/>
</dbReference>
<dbReference type="PIRSF" id="PIRSF000193">
    <property type="entry name" value="Pyrrol-5-carb_rd"/>
    <property type="match status" value="1"/>
</dbReference>
<dbReference type="InParanoid" id="A0A3N4LQG6"/>
<keyword evidence="5" id="KW-0641">Proline biosynthesis</keyword>
<dbReference type="FunCoup" id="A0A3N4LQG6">
    <property type="interactions" value="441"/>
</dbReference>
<feature type="binding site" evidence="4">
    <location>
        <position position="45"/>
    </location>
    <ligand>
        <name>NADP(+)</name>
        <dbReference type="ChEBI" id="CHEBI:58349"/>
    </ligand>
</feature>
<dbReference type="Pfam" id="PF14748">
    <property type="entry name" value="P5CR_dimer"/>
    <property type="match status" value="1"/>
</dbReference>
<dbReference type="GO" id="GO:0004735">
    <property type="term" value="F:pyrroline-5-carboxylate reductase activity"/>
    <property type="evidence" value="ECO:0007669"/>
    <property type="project" value="UniProtKB-EC"/>
</dbReference>
<proteinExistence type="inferred from homology"/>
<dbReference type="InterPro" id="IPR000304">
    <property type="entry name" value="Pyrroline-COOH_reductase"/>
</dbReference>
<feature type="domain" description="Pyrroline-5-carboxylate reductase dimerisation" evidence="8">
    <location>
        <begin position="215"/>
        <end position="316"/>
    </location>
</feature>
<name>A0A3N4LQG6_9PEZI</name>
<dbReference type="SUPFAM" id="SSF51735">
    <property type="entry name" value="NAD(P)-binding Rossmann-fold domains"/>
    <property type="match status" value="1"/>
</dbReference>
<evidence type="ECO:0000256" key="3">
    <source>
        <dbReference type="ARBA" id="ARBA00023002"/>
    </source>
</evidence>
<evidence type="ECO:0000256" key="5">
    <source>
        <dbReference type="RuleBase" id="RU003903"/>
    </source>
</evidence>
<comment type="pathway">
    <text evidence="5">Amino-acid biosynthesis; L-proline biosynthesis; L-proline from L-glutamate 5-semialdehyde: step 1/1.</text>
</comment>
<feature type="binding site" evidence="4">
    <location>
        <position position="107"/>
    </location>
    <ligand>
        <name>NADPH</name>
        <dbReference type="ChEBI" id="CHEBI:57783"/>
    </ligand>
</feature>
<dbReference type="AlphaFoldDB" id="A0A3N4LQG6"/>
<dbReference type="InterPro" id="IPR036291">
    <property type="entry name" value="NAD(P)-bd_dom_sf"/>
</dbReference>
<dbReference type="InterPro" id="IPR053790">
    <property type="entry name" value="P5CR-like_CS"/>
</dbReference>
<dbReference type="SUPFAM" id="SSF48179">
    <property type="entry name" value="6-phosphogluconate dehydrogenase C-terminal domain-like"/>
    <property type="match status" value="1"/>
</dbReference>
<dbReference type="STRING" id="1051890.A0A3N4LQG6"/>
<dbReference type="Proteomes" id="UP000267821">
    <property type="component" value="Unassembled WGS sequence"/>
</dbReference>
<keyword evidence="2 4" id="KW-0521">NADP</keyword>
<dbReference type="InterPro" id="IPR008927">
    <property type="entry name" value="6-PGluconate_DH-like_C_sf"/>
</dbReference>